<gene>
    <name evidence="3" type="ORF">ACFSBL_17940</name>
</gene>
<dbReference type="AlphaFoldDB" id="A0ABD6DND6"/>
<keyword evidence="4" id="KW-1185">Reference proteome</keyword>
<proteinExistence type="predicted"/>
<evidence type="ECO:0000313" key="4">
    <source>
        <dbReference type="Proteomes" id="UP001597034"/>
    </source>
</evidence>
<sequence>MDLSPEVAGAIVGGAIGIGSAGLTAGVNYVTTKRRLRSKNQRRLAEFYLDKKVDTLSTVHTRLTECYSTLGSALENPTDYSWERVRTDIYSEIDALEQAIVVSDIYLSSEQETTLRETVEEYRSVADKIAILENGRQDMIDDLFGATERAGGTLADEINRPIRRLEQAGSRDEGEDSDDSTESRTAPTSEGDAGWAALAAQRQRIRNVFRITEDGRTEFQVDGLDPMVRAFFTVLGRRYAFERDLAESPTVDESDLRAVLDGTDRSFEEFTDEAGDHLLSDDSEYYVEAEDIEAGIDWAAEYVEEGLLAADDG</sequence>
<name>A0ABD6DND6_9EURY</name>
<accession>A0ABD6DND6</accession>
<comment type="caution">
    <text evidence="3">The sequence shown here is derived from an EMBL/GenBank/DDBJ whole genome shotgun (WGS) entry which is preliminary data.</text>
</comment>
<evidence type="ECO:0000256" key="1">
    <source>
        <dbReference type="SAM" id="MobiDB-lite"/>
    </source>
</evidence>
<evidence type="ECO:0000256" key="2">
    <source>
        <dbReference type="SAM" id="Phobius"/>
    </source>
</evidence>
<feature type="compositionally biased region" description="Basic and acidic residues" evidence="1">
    <location>
        <begin position="157"/>
        <end position="172"/>
    </location>
</feature>
<protein>
    <submittedName>
        <fullName evidence="3">Uncharacterized protein</fullName>
    </submittedName>
</protein>
<dbReference type="RefSeq" id="WP_256401941.1">
    <property type="nucleotide sequence ID" value="NZ_JANHJR010000004.1"/>
</dbReference>
<keyword evidence="2" id="KW-0812">Transmembrane</keyword>
<evidence type="ECO:0000313" key="3">
    <source>
        <dbReference type="EMBL" id="MFD1647576.1"/>
    </source>
</evidence>
<reference evidence="3 4" key="1">
    <citation type="journal article" date="2019" name="Int. J. Syst. Evol. Microbiol.">
        <title>The Global Catalogue of Microorganisms (GCM) 10K type strain sequencing project: providing services to taxonomists for standard genome sequencing and annotation.</title>
        <authorList>
            <consortium name="The Broad Institute Genomics Platform"/>
            <consortium name="The Broad Institute Genome Sequencing Center for Infectious Disease"/>
            <person name="Wu L."/>
            <person name="Ma J."/>
        </authorList>
    </citation>
    <scope>NUCLEOTIDE SEQUENCE [LARGE SCALE GENOMIC DNA]</scope>
    <source>
        <strain evidence="3 4">CGMCC 1.10390</strain>
    </source>
</reference>
<keyword evidence="2" id="KW-0472">Membrane</keyword>
<feature type="transmembrane region" description="Helical" evidence="2">
    <location>
        <begin position="6"/>
        <end position="30"/>
    </location>
</feature>
<dbReference type="EMBL" id="JBHUDO010000004">
    <property type="protein sequence ID" value="MFD1647576.1"/>
    <property type="molecule type" value="Genomic_DNA"/>
</dbReference>
<dbReference type="Proteomes" id="UP001597034">
    <property type="component" value="Unassembled WGS sequence"/>
</dbReference>
<feature type="region of interest" description="Disordered" evidence="1">
    <location>
        <begin position="155"/>
        <end position="194"/>
    </location>
</feature>
<organism evidence="3 4">
    <name type="scientific">Haloarchaeobius litoreus</name>
    <dbReference type="NCBI Taxonomy" id="755306"/>
    <lineage>
        <taxon>Archaea</taxon>
        <taxon>Methanobacteriati</taxon>
        <taxon>Methanobacteriota</taxon>
        <taxon>Stenosarchaea group</taxon>
        <taxon>Halobacteria</taxon>
        <taxon>Halobacteriales</taxon>
        <taxon>Halorubellaceae</taxon>
        <taxon>Haloarchaeobius</taxon>
    </lineage>
</organism>
<keyword evidence="2" id="KW-1133">Transmembrane helix</keyword>